<evidence type="ECO:0000256" key="4">
    <source>
        <dbReference type="ARBA" id="ARBA00022723"/>
    </source>
</evidence>
<keyword evidence="11" id="KW-1185">Reference proteome</keyword>
<dbReference type="SUPFAM" id="SSF48310">
    <property type="entry name" value="Aldehyde ferredoxin oxidoreductase, C-terminal domains"/>
    <property type="match status" value="1"/>
</dbReference>
<comment type="cofactor">
    <cofactor evidence="8">
        <name>tungstopterin</name>
        <dbReference type="ChEBI" id="CHEBI:30402"/>
    </cofactor>
</comment>
<keyword evidence="7" id="KW-0411">Iron-sulfur</keyword>
<accession>A0ABS3ATL3</accession>
<protein>
    <submittedName>
        <fullName evidence="10">Aldehyde ferredoxin oxidoreductase</fullName>
    </submittedName>
</protein>
<reference evidence="10 11" key="1">
    <citation type="submission" date="2021-02" db="EMBL/GenBank/DDBJ databases">
        <title>Activity-based single-cell genomes from oceanic crustal fluid captures similar information to metagenomic and metatranscriptomic surveys with orders of magnitude less sampling.</title>
        <authorList>
            <person name="D'Angelo T.S."/>
            <person name="Orcutt B.N."/>
        </authorList>
    </citation>
    <scope>NUCLEOTIDE SEQUENCE [LARGE SCALE GENOMIC DNA]</scope>
    <source>
        <strain evidence="10">AH-315-G02</strain>
    </source>
</reference>
<keyword evidence="5" id="KW-0560">Oxidoreductase</keyword>
<dbReference type="Proteomes" id="UP000717534">
    <property type="component" value="Unassembled WGS sequence"/>
</dbReference>
<dbReference type="InterPro" id="IPR051919">
    <property type="entry name" value="W-dependent_AOR"/>
</dbReference>
<dbReference type="PANTHER" id="PTHR30038:SF8">
    <property type="entry name" value="ALDEHYDE FERREDOXIN OXIDOREDUCTASE"/>
    <property type="match status" value="1"/>
</dbReference>
<dbReference type="Pfam" id="PF02730">
    <property type="entry name" value="AFOR_N"/>
    <property type="match status" value="1"/>
</dbReference>
<organism evidence="10 11">
    <name type="scientific">Desulfotalea psychrophila</name>
    <dbReference type="NCBI Taxonomy" id="84980"/>
    <lineage>
        <taxon>Bacteria</taxon>
        <taxon>Pseudomonadati</taxon>
        <taxon>Thermodesulfobacteriota</taxon>
        <taxon>Desulfobulbia</taxon>
        <taxon>Desulfobulbales</taxon>
        <taxon>Desulfocapsaceae</taxon>
        <taxon>Desulfotalea</taxon>
    </lineage>
</organism>
<dbReference type="Gene3D" id="3.60.9.10">
    <property type="entry name" value="Aldehyde ferredoxin oxidoreductase, N-terminal domain"/>
    <property type="match status" value="1"/>
</dbReference>
<comment type="caution">
    <text evidence="10">The sequence shown here is derived from an EMBL/GenBank/DDBJ whole genome shotgun (WGS) entry which is preliminary data.</text>
</comment>
<dbReference type="InterPro" id="IPR036503">
    <property type="entry name" value="Ald_Fedxn_OxRdtase_N_sf"/>
</dbReference>
<proteinExistence type="inferred from homology"/>
<evidence type="ECO:0000256" key="7">
    <source>
        <dbReference type="ARBA" id="ARBA00023014"/>
    </source>
</evidence>
<gene>
    <name evidence="10" type="ORF">JYU06_01065</name>
</gene>
<dbReference type="InterPro" id="IPR001203">
    <property type="entry name" value="OxRdtase_Ald_Fedxn_C"/>
</dbReference>
<evidence type="ECO:0000313" key="10">
    <source>
        <dbReference type="EMBL" id="MBN4068103.1"/>
    </source>
</evidence>
<keyword evidence="6" id="KW-0408">Iron</keyword>
<comment type="cofactor">
    <cofactor evidence="1">
        <name>[4Fe-4S] cluster</name>
        <dbReference type="ChEBI" id="CHEBI:49883"/>
    </cofactor>
</comment>
<dbReference type="Gene3D" id="1.10.599.10">
    <property type="entry name" value="Aldehyde Ferredoxin Oxidoreductase Protein, subunit A, domain 3"/>
    <property type="match status" value="1"/>
</dbReference>
<dbReference type="SMART" id="SM00790">
    <property type="entry name" value="AFOR_N"/>
    <property type="match status" value="1"/>
</dbReference>
<comment type="similarity">
    <text evidence="2">Belongs to the AOR/FOR family.</text>
</comment>
<evidence type="ECO:0000259" key="9">
    <source>
        <dbReference type="SMART" id="SM00790"/>
    </source>
</evidence>
<dbReference type="EMBL" id="JAFITO010000004">
    <property type="protein sequence ID" value="MBN4068103.1"/>
    <property type="molecule type" value="Genomic_DNA"/>
</dbReference>
<dbReference type="InterPro" id="IPR013983">
    <property type="entry name" value="Ald_Fedxn_OxRdtase_N"/>
</dbReference>
<dbReference type="InterPro" id="IPR013984">
    <property type="entry name" value="Ald_Fedxn_OxRdtase_dom2"/>
</dbReference>
<evidence type="ECO:0000256" key="1">
    <source>
        <dbReference type="ARBA" id="ARBA00001966"/>
    </source>
</evidence>
<dbReference type="SUPFAM" id="SSF56228">
    <property type="entry name" value="Aldehyde ferredoxin oxidoreductase, N-terminal domain"/>
    <property type="match status" value="1"/>
</dbReference>
<keyword evidence="4" id="KW-0479">Metal-binding</keyword>
<dbReference type="PANTHER" id="PTHR30038">
    <property type="entry name" value="ALDEHYDE FERREDOXIN OXIDOREDUCTASE"/>
    <property type="match status" value="1"/>
</dbReference>
<evidence type="ECO:0000256" key="2">
    <source>
        <dbReference type="ARBA" id="ARBA00011032"/>
    </source>
</evidence>
<feature type="domain" description="Aldehyde ferredoxin oxidoreductase N-terminal" evidence="9">
    <location>
        <begin position="5"/>
        <end position="205"/>
    </location>
</feature>
<sequence>MIRDHFRVLVVNLSSGKGQIVQLDGRNSEAGGSGLAALIFNKYGLPEQPWNDSRQPVIFAIGPLTGYFPLMSKTVCSFKSPYHNQYTESHAGGRSALSLCFANLDALVITGKAERLCCVSVSSRSIEIKDVSFMKGMDVDESGKILRGMSKGSGHRTILRIGPAGENGSAMANINVDTYRHFGRLGGGAALGAKNCKAILIHGDAVFSAPANKEYSKLFAKVYQQVTATDMMRKYHNLGTPENLQGLNDIQSLPWRNLQATSDSAIDTINGERFATDNLLRNSACSGCPVGCIHVGYVREMFDANHRYTFKQVAYDYETIFSLGTMLGVTTTRSVLNILDSIEKNGLDAMSGGVALAWATEASEKGLIAEKETIVKLSFGDADAYQQATEMLGNGVNDFYRLLGQGSLKAAKEYGGEDFACVLGQEMAGYATGEVFFAAQSLGFRHSHLDSGAYSYDQKHSKQDINGAVNFLISDEASRAFMTSMVACLFARGVYKNELLADCLHSVGYSELAAGINPLGVHIQKFRWQTRIATGFAPEAITIPKRFYTIKTWKGSIDSNYLKSLKSEYGKAIMNLAGA</sequence>
<keyword evidence="3" id="KW-0004">4Fe-4S</keyword>
<evidence type="ECO:0000256" key="6">
    <source>
        <dbReference type="ARBA" id="ARBA00023004"/>
    </source>
</evidence>
<dbReference type="InterPro" id="IPR036021">
    <property type="entry name" value="Tungsten_al_ferr_oxy-like_C"/>
</dbReference>
<evidence type="ECO:0000256" key="8">
    <source>
        <dbReference type="ARBA" id="ARBA00049934"/>
    </source>
</evidence>
<dbReference type="Pfam" id="PF01314">
    <property type="entry name" value="AFOR_C"/>
    <property type="match status" value="1"/>
</dbReference>
<evidence type="ECO:0000256" key="5">
    <source>
        <dbReference type="ARBA" id="ARBA00023002"/>
    </source>
</evidence>
<dbReference type="Gene3D" id="1.10.569.10">
    <property type="entry name" value="Aldehyde Ferredoxin Oxidoreductase Protein, subunit A, domain 2"/>
    <property type="match status" value="1"/>
</dbReference>
<name>A0ABS3ATL3_9BACT</name>
<evidence type="ECO:0000313" key="11">
    <source>
        <dbReference type="Proteomes" id="UP000717534"/>
    </source>
</evidence>
<evidence type="ECO:0000256" key="3">
    <source>
        <dbReference type="ARBA" id="ARBA00022485"/>
    </source>
</evidence>
<dbReference type="InterPro" id="IPR013985">
    <property type="entry name" value="Ald_Fedxn_OxRdtase_dom3"/>
</dbReference>